<accession>A0A7U2I0L1</accession>
<dbReference type="VEuPathDB" id="FungiDB:JI435_407340"/>
<dbReference type="AlphaFoldDB" id="A0A7U2I0L1"/>
<dbReference type="Proteomes" id="UP000663193">
    <property type="component" value="Chromosome 5"/>
</dbReference>
<keyword evidence="2" id="KW-1185">Reference proteome</keyword>
<proteinExistence type="predicted"/>
<name>A0A7U2I0L1_PHANO</name>
<evidence type="ECO:0000313" key="2">
    <source>
        <dbReference type="Proteomes" id="UP000663193"/>
    </source>
</evidence>
<evidence type="ECO:0000313" key="1">
    <source>
        <dbReference type="EMBL" id="QRC95431.1"/>
    </source>
</evidence>
<sequence>MCTGIVCACCNDVMRRKPVEFRVAAYIDGTLRSDQAAENTGYIWGVALTFGRLVVWFSAYIEDLGRCMNEWSGQAIGP</sequence>
<reference evidence="2" key="1">
    <citation type="journal article" date="2021" name="BMC Genomics">
        <title>Chromosome-level genome assembly and manually-curated proteome of model necrotroph Parastagonospora nodorum Sn15 reveals a genome-wide trove of candidate effector homologs, and redundancy of virulence-related functions within an accessory chromosome.</title>
        <authorList>
            <person name="Bertazzoni S."/>
            <person name="Jones D.A.B."/>
            <person name="Phan H.T."/>
            <person name="Tan K.-C."/>
            <person name="Hane J.K."/>
        </authorList>
    </citation>
    <scope>NUCLEOTIDE SEQUENCE [LARGE SCALE GENOMIC DNA]</scope>
    <source>
        <strain evidence="2">SN15 / ATCC MYA-4574 / FGSC 10173)</strain>
    </source>
</reference>
<organism evidence="1 2">
    <name type="scientific">Phaeosphaeria nodorum (strain SN15 / ATCC MYA-4574 / FGSC 10173)</name>
    <name type="common">Glume blotch fungus</name>
    <name type="synonym">Parastagonospora nodorum</name>
    <dbReference type="NCBI Taxonomy" id="321614"/>
    <lineage>
        <taxon>Eukaryota</taxon>
        <taxon>Fungi</taxon>
        <taxon>Dikarya</taxon>
        <taxon>Ascomycota</taxon>
        <taxon>Pezizomycotina</taxon>
        <taxon>Dothideomycetes</taxon>
        <taxon>Pleosporomycetidae</taxon>
        <taxon>Pleosporales</taxon>
        <taxon>Pleosporineae</taxon>
        <taxon>Phaeosphaeriaceae</taxon>
        <taxon>Parastagonospora</taxon>
    </lineage>
</organism>
<gene>
    <name evidence="1" type="ORF">JI435_407340</name>
</gene>
<protein>
    <submittedName>
        <fullName evidence="1">Uncharacterized protein</fullName>
    </submittedName>
</protein>
<dbReference type="EMBL" id="CP069027">
    <property type="protein sequence ID" value="QRC95431.1"/>
    <property type="molecule type" value="Genomic_DNA"/>
</dbReference>